<evidence type="ECO:0000256" key="6">
    <source>
        <dbReference type="SAM" id="SignalP"/>
    </source>
</evidence>
<dbReference type="PANTHER" id="PTHR30532:SF21">
    <property type="entry name" value="SIDEROPHORE-BINDING LIPOPROTEIN YFIY-RELATED"/>
    <property type="match status" value="1"/>
</dbReference>
<dbReference type="PROSITE" id="PS51318">
    <property type="entry name" value="TAT"/>
    <property type="match status" value="1"/>
</dbReference>
<feature type="signal peptide" evidence="6">
    <location>
        <begin position="1"/>
        <end position="32"/>
    </location>
</feature>
<dbReference type="AlphaFoldDB" id="A0A1I3NL74"/>
<dbReference type="CDD" id="cd01146">
    <property type="entry name" value="FhuD"/>
    <property type="match status" value="1"/>
</dbReference>
<keyword evidence="3" id="KW-0813">Transport</keyword>
<dbReference type="GO" id="GO:1901678">
    <property type="term" value="P:iron coordination entity transport"/>
    <property type="evidence" value="ECO:0007669"/>
    <property type="project" value="UniProtKB-ARBA"/>
</dbReference>
<comment type="subcellular location">
    <subcellularLocation>
        <location evidence="1">Cell envelope</location>
    </subcellularLocation>
</comment>
<dbReference type="SUPFAM" id="SSF53807">
    <property type="entry name" value="Helical backbone' metal receptor"/>
    <property type="match status" value="1"/>
</dbReference>
<evidence type="ECO:0000256" key="5">
    <source>
        <dbReference type="ARBA" id="ARBA00022729"/>
    </source>
</evidence>
<keyword evidence="9" id="KW-1185">Reference proteome</keyword>
<dbReference type="InterPro" id="IPR002491">
    <property type="entry name" value="ABC_transptr_periplasmic_BD"/>
</dbReference>
<sequence length="305" mass="33514">MQPDKTGLMSRRTLMRLSLGVLAAGAMPLAKAGPAAQRVITLFQGGTDTAVALGIRPAGVVDSWSEKPMYRYLRSALAGVPHVGLETQPSLEDIALLSPDLIVASRFRHERIAGLLEQLCPVVMLDEVFEFRHTLRVMGVATERSGEAQALQTRWDARVGELRGRLAAKFGARWPLSVSVLDVREDHLRSYLPDSFAGSVLAELGFVWNRQSRDATGVSIKLRSRESLPVADADVFFVFGRADSPAVQRHYQAITHHPLWQRMSAPKAGQVWWVDGVAWIFSGGILGANRILDDIERTLLQDAAA</sequence>
<evidence type="ECO:0000256" key="4">
    <source>
        <dbReference type="ARBA" id="ARBA00022496"/>
    </source>
</evidence>
<evidence type="ECO:0000313" key="9">
    <source>
        <dbReference type="Proteomes" id="UP000183018"/>
    </source>
</evidence>
<accession>A0A1I3NL74</accession>
<feature type="chain" id="PRO_5010238734" evidence="6">
    <location>
        <begin position="33"/>
        <end position="305"/>
    </location>
</feature>
<keyword evidence="4" id="KW-0408">Iron</keyword>
<dbReference type="InterPro" id="IPR006311">
    <property type="entry name" value="TAT_signal"/>
</dbReference>
<evidence type="ECO:0000256" key="3">
    <source>
        <dbReference type="ARBA" id="ARBA00022448"/>
    </source>
</evidence>
<proteinExistence type="inferred from homology"/>
<evidence type="ECO:0000256" key="2">
    <source>
        <dbReference type="ARBA" id="ARBA00008814"/>
    </source>
</evidence>
<keyword evidence="4" id="KW-0406">Ion transport</keyword>
<dbReference type="Proteomes" id="UP000183018">
    <property type="component" value="Unassembled WGS sequence"/>
</dbReference>
<dbReference type="Pfam" id="PF01497">
    <property type="entry name" value="Peripla_BP_2"/>
    <property type="match status" value="1"/>
</dbReference>
<comment type="similarity">
    <text evidence="2">Belongs to the bacterial solute-binding protein 8 family.</text>
</comment>
<name>A0A1I3NL74_9GAMM</name>
<protein>
    <submittedName>
        <fullName evidence="8">Iron complex transport system substrate-binding protein</fullName>
    </submittedName>
</protein>
<evidence type="ECO:0000259" key="7">
    <source>
        <dbReference type="PROSITE" id="PS50983"/>
    </source>
</evidence>
<reference evidence="9" key="1">
    <citation type="submission" date="2016-10" db="EMBL/GenBank/DDBJ databases">
        <authorList>
            <person name="Varghese N."/>
            <person name="Submissions S."/>
        </authorList>
    </citation>
    <scope>NUCLEOTIDE SEQUENCE [LARGE SCALE GENOMIC DNA]</scope>
    <source>
        <strain evidence="9">LMG 22563</strain>
    </source>
</reference>
<dbReference type="EMBL" id="FORC01000004">
    <property type="protein sequence ID" value="SFJ10031.1"/>
    <property type="molecule type" value="Genomic_DNA"/>
</dbReference>
<dbReference type="Gene3D" id="3.40.50.1980">
    <property type="entry name" value="Nitrogenase molybdenum iron protein domain"/>
    <property type="match status" value="2"/>
</dbReference>
<evidence type="ECO:0000256" key="1">
    <source>
        <dbReference type="ARBA" id="ARBA00004196"/>
    </source>
</evidence>
<keyword evidence="5 6" id="KW-0732">Signal</keyword>
<dbReference type="PROSITE" id="PS50983">
    <property type="entry name" value="FE_B12_PBP"/>
    <property type="match status" value="1"/>
</dbReference>
<keyword evidence="4" id="KW-0410">Iron transport</keyword>
<dbReference type="STRING" id="289370.SAMN05216602_3882"/>
<dbReference type="InterPro" id="IPR051313">
    <property type="entry name" value="Bact_iron-sidero_bind"/>
</dbReference>
<organism evidence="8 9">
    <name type="scientific">Phytopseudomonas argentinensis</name>
    <dbReference type="NCBI Taxonomy" id="289370"/>
    <lineage>
        <taxon>Bacteria</taxon>
        <taxon>Pseudomonadati</taxon>
        <taxon>Pseudomonadota</taxon>
        <taxon>Gammaproteobacteria</taxon>
        <taxon>Pseudomonadales</taxon>
        <taxon>Pseudomonadaceae</taxon>
        <taxon>Phytopseudomonas</taxon>
    </lineage>
</organism>
<gene>
    <name evidence="8" type="ORF">SAMN05216602_3882</name>
</gene>
<dbReference type="GO" id="GO:0030288">
    <property type="term" value="C:outer membrane-bounded periplasmic space"/>
    <property type="evidence" value="ECO:0007669"/>
    <property type="project" value="TreeGrafter"/>
</dbReference>
<evidence type="ECO:0000313" key="8">
    <source>
        <dbReference type="EMBL" id="SFJ10031.1"/>
    </source>
</evidence>
<dbReference type="RefSeq" id="WP_074887905.1">
    <property type="nucleotide sequence ID" value="NZ_FORC01000004.1"/>
</dbReference>
<dbReference type="PANTHER" id="PTHR30532">
    <property type="entry name" value="IRON III DICITRATE-BINDING PERIPLASMIC PROTEIN"/>
    <property type="match status" value="1"/>
</dbReference>
<feature type="domain" description="Fe/B12 periplasmic-binding" evidence="7">
    <location>
        <begin position="38"/>
        <end position="303"/>
    </location>
</feature>